<dbReference type="GO" id="GO:0051205">
    <property type="term" value="P:protein insertion into membrane"/>
    <property type="evidence" value="ECO:0007669"/>
    <property type="project" value="TreeGrafter"/>
</dbReference>
<keyword evidence="5" id="KW-0449">Lipoprotein</keyword>
<proteinExistence type="predicted"/>
<accession>M1LWQ3</accession>
<dbReference type="AlphaFoldDB" id="M1LWQ3"/>
<evidence type="ECO:0000259" key="4">
    <source>
        <dbReference type="Pfam" id="PF04355"/>
    </source>
</evidence>
<name>M1LWQ3_9PROT</name>
<organism evidence="5 6">
    <name type="scientific">Candidatus Kinetoplastidibacterium blastocrithidiae TCC012E</name>
    <dbReference type="NCBI Taxonomy" id="1208922"/>
    <lineage>
        <taxon>Bacteria</taxon>
        <taxon>Pseudomonadati</taxon>
        <taxon>Pseudomonadota</taxon>
        <taxon>Betaproteobacteria</taxon>
        <taxon>Candidatus Kinetoplastidibacterium</taxon>
    </lineage>
</organism>
<dbReference type="RefSeq" id="WP_015238202.1">
    <property type="nucleotide sequence ID" value="NC_020285.1"/>
</dbReference>
<dbReference type="GO" id="GO:0043165">
    <property type="term" value="P:Gram-negative-bacterium-type cell outer membrane assembly"/>
    <property type="evidence" value="ECO:0007669"/>
    <property type="project" value="TreeGrafter"/>
</dbReference>
<evidence type="ECO:0000256" key="3">
    <source>
        <dbReference type="ARBA" id="ARBA00023237"/>
    </source>
</evidence>
<dbReference type="GO" id="GO:0030674">
    <property type="term" value="F:protein-macromolecule adaptor activity"/>
    <property type="evidence" value="ECO:0007669"/>
    <property type="project" value="TreeGrafter"/>
</dbReference>
<dbReference type="PANTHER" id="PTHR37482">
    <property type="entry name" value="OUTER MEMBRANE PROTEIN ASSEMBLY FACTOR BAME"/>
    <property type="match status" value="1"/>
</dbReference>
<evidence type="ECO:0000313" key="5">
    <source>
        <dbReference type="EMBL" id="AGF49957.1"/>
    </source>
</evidence>
<keyword evidence="3" id="KW-0998">Cell outer membrane</keyword>
<keyword evidence="2" id="KW-0472">Membrane</keyword>
<keyword evidence="1" id="KW-0732">Signal</keyword>
<dbReference type="EMBL" id="CP003807">
    <property type="protein sequence ID" value="AGF49957.1"/>
    <property type="molecule type" value="Genomic_DNA"/>
</dbReference>
<dbReference type="KEGG" id="kbt:BCUE_0809"/>
<dbReference type="Proteomes" id="UP000011563">
    <property type="component" value="Chromosome"/>
</dbReference>
<evidence type="ECO:0000313" key="6">
    <source>
        <dbReference type="Proteomes" id="UP000011563"/>
    </source>
</evidence>
<gene>
    <name evidence="5" type="ORF">BCUE_0809</name>
</gene>
<dbReference type="PANTHER" id="PTHR37482:SF1">
    <property type="entry name" value="OUTER MEMBRANE PROTEIN ASSEMBLY FACTOR BAME"/>
    <property type="match status" value="1"/>
</dbReference>
<evidence type="ECO:0000256" key="2">
    <source>
        <dbReference type="ARBA" id="ARBA00023136"/>
    </source>
</evidence>
<dbReference type="InterPro" id="IPR026592">
    <property type="entry name" value="BamE"/>
</dbReference>
<dbReference type="PATRIC" id="fig|1208922.3.peg.510"/>
<dbReference type="GO" id="GO:1990063">
    <property type="term" value="C:Bam protein complex"/>
    <property type="evidence" value="ECO:0007669"/>
    <property type="project" value="TreeGrafter"/>
</dbReference>
<protein>
    <submittedName>
        <fullName evidence="5">SmpA / OmlA family lipoprotein</fullName>
    </submittedName>
</protein>
<feature type="domain" description="Outer membrane protein assembly factor BamE" evidence="4">
    <location>
        <begin position="42"/>
        <end position="105"/>
    </location>
</feature>
<dbReference type="InterPro" id="IPR007450">
    <property type="entry name" value="BamE_dom"/>
</dbReference>
<dbReference type="Gene3D" id="3.30.1450.10">
    <property type="match status" value="1"/>
</dbReference>
<sequence length="111" mass="13091">MLTYLKTGKFIFYLIIATLINGCQYNGLDLANLPYYPDIEQGRIIDIKKTKLLREGLTSDQVQILLGKPIIIKEDTWEYINYYKKSNEEPKITKLTLLFVDNKLKIWYKKP</sequence>
<evidence type="ECO:0000256" key="1">
    <source>
        <dbReference type="ARBA" id="ARBA00022729"/>
    </source>
</evidence>
<dbReference type="Pfam" id="PF04355">
    <property type="entry name" value="BamE"/>
    <property type="match status" value="1"/>
</dbReference>
<reference evidence="5 6" key="1">
    <citation type="journal article" date="2013" name="Genome Biol. Evol.">
        <title>Genome evolution and phylogenomic analysis of candidatus kinetoplastibacterium, the betaproteobacterial endosymbionts of strigomonas and angomonas.</title>
        <authorList>
            <person name="Alves J.M."/>
            <person name="Serrano M.G."/>
            <person name="Maia da Silva F."/>
            <person name="Voegtly L.J."/>
            <person name="Matveyev A.V."/>
            <person name="Teixeira M.M."/>
            <person name="Camargo E.P."/>
            <person name="Buck G.A."/>
        </authorList>
    </citation>
    <scope>NUCLEOTIDE SEQUENCE [LARGE SCALE GENOMIC DNA]</scope>
    <source>
        <strain evidence="5 6">TCC012E</strain>
    </source>
</reference>
<dbReference type="InterPro" id="IPR037873">
    <property type="entry name" value="BamE-like"/>
</dbReference>
<dbReference type="HOGENOM" id="CLU_2153741_0_0_4"/>
<keyword evidence="6" id="KW-1185">Reference proteome</keyword>